<dbReference type="EMBL" id="LUGG01000007">
    <property type="protein sequence ID" value="OBZ73173.1"/>
    <property type="molecule type" value="Genomic_DNA"/>
</dbReference>
<gene>
    <name evidence="1" type="ORF">A0H81_06976</name>
</gene>
<reference evidence="1 2" key="1">
    <citation type="submission" date="2016-03" db="EMBL/GenBank/DDBJ databases">
        <title>Whole genome sequencing of Grifola frondosa 9006-11.</title>
        <authorList>
            <person name="Min B."/>
            <person name="Park H."/>
            <person name="Kim J.-G."/>
            <person name="Cho H."/>
            <person name="Oh Y.-L."/>
            <person name="Kong W.-S."/>
            <person name="Choi I.-G."/>
        </authorList>
    </citation>
    <scope>NUCLEOTIDE SEQUENCE [LARGE SCALE GENOMIC DNA]</scope>
    <source>
        <strain evidence="1 2">9006-11</strain>
    </source>
</reference>
<proteinExistence type="predicted"/>
<dbReference type="Proteomes" id="UP000092993">
    <property type="component" value="Unassembled WGS sequence"/>
</dbReference>
<comment type="caution">
    <text evidence="1">The sequence shown here is derived from an EMBL/GenBank/DDBJ whole genome shotgun (WGS) entry which is preliminary data.</text>
</comment>
<sequence>MYGHPPQNTLIAGVRMVDSCCQFLQTLQCVPITTQFLPISVLSPSMFLDACSPRPAASGLVLFSLLGHVGAFCTSAYSPAITLRAGMNTQPDICRLHPLWLLPLSAFHRKLSWNPNMRKDRIKTILGTHGRSILMTAGFTSTYQQLSATTAASLMMSQDLTLI</sequence>
<accession>A0A1C7M8C9</accession>
<organism evidence="1 2">
    <name type="scientific">Grifola frondosa</name>
    <name type="common">Maitake</name>
    <name type="synonym">Polyporus frondosus</name>
    <dbReference type="NCBI Taxonomy" id="5627"/>
    <lineage>
        <taxon>Eukaryota</taxon>
        <taxon>Fungi</taxon>
        <taxon>Dikarya</taxon>
        <taxon>Basidiomycota</taxon>
        <taxon>Agaricomycotina</taxon>
        <taxon>Agaricomycetes</taxon>
        <taxon>Polyporales</taxon>
        <taxon>Grifolaceae</taxon>
        <taxon>Grifola</taxon>
    </lineage>
</organism>
<keyword evidence="2" id="KW-1185">Reference proteome</keyword>
<evidence type="ECO:0000313" key="1">
    <source>
        <dbReference type="EMBL" id="OBZ73173.1"/>
    </source>
</evidence>
<protein>
    <submittedName>
        <fullName evidence="1">Uncharacterized protein</fullName>
    </submittedName>
</protein>
<dbReference type="AlphaFoldDB" id="A0A1C7M8C9"/>
<evidence type="ECO:0000313" key="2">
    <source>
        <dbReference type="Proteomes" id="UP000092993"/>
    </source>
</evidence>
<name>A0A1C7M8C9_GRIFR</name>